<feature type="transmembrane region" description="Helical" evidence="13">
    <location>
        <begin position="12"/>
        <end position="33"/>
    </location>
</feature>
<dbReference type="GO" id="GO:0009055">
    <property type="term" value="F:electron transfer activity"/>
    <property type="evidence" value="ECO:0007669"/>
    <property type="project" value="InterPro"/>
</dbReference>
<organism evidence="15 16">
    <name type="scientific">Rhizobium giardinii</name>
    <dbReference type="NCBI Taxonomy" id="56731"/>
    <lineage>
        <taxon>Bacteria</taxon>
        <taxon>Pseudomonadati</taxon>
        <taxon>Pseudomonadota</taxon>
        <taxon>Alphaproteobacteria</taxon>
        <taxon>Hyphomicrobiales</taxon>
        <taxon>Rhizobiaceae</taxon>
        <taxon>Rhizobium/Agrobacterium group</taxon>
        <taxon>Rhizobium</taxon>
    </lineage>
</organism>
<feature type="transmembrane region" description="Helical" evidence="13">
    <location>
        <begin position="91"/>
        <end position="111"/>
    </location>
</feature>
<evidence type="ECO:0000256" key="7">
    <source>
        <dbReference type="ARBA" id="ARBA00022723"/>
    </source>
</evidence>
<dbReference type="AlphaFoldDB" id="A0A7W8UF50"/>
<evidence type="ECO:0000256" key="2">
    <source>
        <dbReference type="ARBA" id="ARBA00004651"/>
    </source>
</evidence>
<keyword evidence="7" id="KW-0479">Metal-binding</keyword>
<evidence type="ECO:0000256" key="5">
    <source>
        <dbReference type="ARBA" id="ARBA00022617"/>
    </source>
</evidence>
<evidence type="ECO:0000256" key="6">
    <source>
        <dbReference type="ARBA" id="ARBA00022692"/>
    </source>
</evidence>
<dbReference type="GO" id="GO:0022904">
    <property type="term" value="P:respiratory electron transport chain"/>
    <property type="evidence" value="ECO:0007669"/>
    <property type="project" value="InterPro"/>
</dbReference>
<dbReference type="SUPFAM" id="SSF81342">
    <property type="entry name" value="Transmembrane di-heme cytochromes"/>
    <property type="match status" value="1"/>
</dbReference>
<evidence type="ECO:0000256" key="11">
    <source>
        <dbReference type="ARBA" id="ARBA00023136"/>
    </source>
</evidence>
<dbReference type="GO" id="GO:0005886">
    <property type="term" value="C:plasma membrane"/>
    <property type="evidence" value="ECO:0007669"/>
    <property type="project" value="UniProtKB-SubCell"/>
</dbReference>
<evidence type="ECO:0000256" key="8">
    <source>
        <dbReference type="ARBA" id="ARBA00022982"/>
    </source>
</evidence>
<evidence type="ECO:0000256" key="13">
    <source>
        <dbReference type="SAM" id="Phobius"/>
    </source>
</evidence>
<dbReference type="GO" id="GO:0046872">
    <property type="term" value="F:metal ion binding"/>
    <property type="evidence" value="ECO:0007669"/>
    <property type="project" value="UniProtKB-KW"/>
</dbReference>
<reference evidence="15 16" key="1">
    <citation type="submission" date="2020-08" db="EMBL/GenBank/DDBJ databases">
        <title>Genomic Encyclopedia of Type Strains, Phase IV (KMG-V): Genome sequencing to study the core and pangenomes of soil and plant-associated prokaryotes.</title>
        <authorList>
            <person name="Whitman W."/>
        </authorList>
    </citation>
    <scope>NUCLEOTIDE SEQUENCE [LARGE SCALE GENOMIC DNA]</scope>
    <source>
        <strain evidence="15 16">SEMIA 4084</strain>
    </source>
</reference>
<evidence type="ECO:0000259" key="14">
    <source>
        <dbReference type="Pfam" id="PF01292"/>
    </source>
</evidence>
<feature type="domain" description="Cytochrome b561 bacterial/Ni-hydrogenase" evidence="14">
    <location>
        <begin position="9"/>
        <end position="182"/>
    </location>
</feature>
<dbReference type="RefSeq" id="WP_040668338.1">
    <property type="nucleotide sequence ID" value="NZ_JACHBK010000012.1"/>
</dbReference>
<evidence type="ECO:0000256" key="4">
    <source>
        <dbReference type="ARBA" id="ARBA00022475"/>
    </source>
</evidence>
<comment type="similarity">
    <text evidence="12">Belongs to the cytochrome b561 family.</text>
</comment>
<dbReference type="InterPro" id="IPR011577">
    <property type="entry name" value="Cyt_b561_bac/Ni-Hgenase"/>
</dbReference>
<protein>
    <submittedName>
        <fullName evidence="15">Cytochrome b561</fullName>
    </submittedName>
</protein>
<evidence type="ECO:0000256" key="12">
    <source>
        <dbReference type="ARBA" id="ARBA00037975"/>
    </source>
</evidence>
<keyword evidence="9 13" id="KW-1133">Transmembrane helix</keyword>
<dbReference type="PANTHER" id="PTHR30529:SF1">
    <property type="entry name" value="CYTOCHROME B561 HOMOLOG 2"/>
    <property type="match status" value="1"/>
</dbReference>
<comment type="caution">
    <text evidence="15">The sequence shown here is derived from an EMBL/GenBank/DDBJ whole genome shotgun (WGS) entry which is preliminary data.</text>
</comment>
<dbReference type="EMBL" id="JACHBK010000012">
    <property type="protein sequence ID" value="MBB5538078.1"/>
    <property type="molecule type" value="Genomic_DNA"/>
</dbReference>
<comment type="cofactor">
    <cofactor evidence="1">
        <name>heme b</name>
        <dbReference type="ChEBI" id="CHEBI:60344"/>
    </cofactor>
</comment>
<evidence type="ECO:0000256" key="3">
    <source>
        <dbReference type="ARBA" id="ARBA00022448"/>
    </source>
</evidence>
<evidence type="ECO:0000256" key="9">
    <source>
        <dbReference type="ARBA" id="ARBA00022989"/>
    </source>
</evidence>
<feature type="transmembrane region" description="Helical" evidence="13">
    <location>
        <begin position="149"/>
        <end position="171"/>
    </location>
</feature>
<keyword evidence="6 13" id="KW-0812">Transmembrane</keyword>
<dbReference type="GO" id="GO:0020037">
    <property type="term" value="F:heme binding"/>
    <property type="evidence" value="ECO:0007669"/>
    <property type="project" value="TreeGrafter"/>
</dbReference>
<feature type="transmembrane region" description="Helical" evidence="13">
    <location>
        <begin position="53"/>
        <end position="70"/>
    </location>
</feature>
<keyword evidence="11 13" id="KW-0472">Membrane</keyword>
<keyword evidence="4" id="KW-1003">Cell membrane</keyword>
<dbReference type="Proteomes" id="UP000585507">
    <property type="component" value="Unassembled WGS sequence"/>
</dbReference>
<comment type="subcellular location">
    <subcellularLocation>
        <location evidence="2">Cell membrane</location>
        <topology evidence="2">Multi-pass membrane protein</topology>
    </subcellularLocation>
</comment>
<dbReference type="InterPro" id="IPR016174">
    <property type="entry name" value="Di-haem_cyt_TM"/>
</dbReference>
<gene>
    <name evidence="15" type="ORF">GGD55_004799</name>
</gene>
<proteinExistence type="inferred from homology"/>
<dbReference type="Pfam" id="PF01292">
    <property type="entry name" value="Ni_hydr_CYTB"/>
    <property type="match status" value="1"/>
</dbReference>
<evidence type="ECO:0000256" key="1">
    <source>
        <dbReference type="ARBA" id="ARBA00001970"/>
    </source>
</evidence>
<dbReference type="Gene3D" id="1.20.950.20">
    <property type="entry name" value="Transmembrane di-heme cytochromes, Chain C"/>
    <property type="match status" value="1"/>
</dbReference>
<accession>A0A7W8UF50</accession>
<keyword evidence="3" id="KW-0813">Transport</keyword>
<keyword evidence="8" id="KW-0249">Electron transport</keyword>
<name>A0A7W8UF50_9HYPH</name>
<dbReference type="PANTHER" id="PTHR30529">
    <property type="entry name" value="CYTOCHROME B561"/>
    <property type="match status" value="1"/>
</dbReference>
<dbReference type="InterPro" id="IPR052168">
    <property type="entry name" value="Cytochrome_b561_oxidase"/>
</dbReference>
<sequence length="201" mass="22468">MLRNRQDTFGWGTIVLHWAIAFLIVGLIILGYVMTRPDIDPELQFSLYQWHKSFGMTALSLAFIRLIWWLSNIHPDPVASLSSLERRGSSVTHALLLALTIAVPLAGWAIASTSTLNIPTLFFNRLLIPHLPMEKSEAAETFWSNAHAWLAYGLAGLVALHAGAALLHHFWHRDVVLRRMLGIFRRGAASNADQQPEGGDR</sequence>
<evidence type="ECO:0000313" key="16">
    <source>
        <dbReference type="Proteomes" id="UP000585507"/>
    </source>
</evidence>
<evidence type="ECO:0000256" key="10">
    <source>
        <dbReference type="ARBA" id="ARBA00023004"/>
    </source>
</evidence>
<evidence type="ECO:0000313" key="15">
    <source>
        <dbReference type="EMBL" id="MBB5538078.1"/>
    </source>
</evidence>
<keyword evidence="5" id="KW-0349">Heme</keyword>
<keyword evidence="16" id="KW-1185">Reference proteome</keyword>
<keyword evidence="10" id="KW-0408">Iron</keyword>